<dbReference type="EMBL" id="JAIZAY010000021">
    <property type="protein sequence ID" value="KAJ8021599.1"/>
    <property type="molecule type" value="Genomic_DNA"/>
</dbReference>
<proteinExistence type="predicted"/>
<keyword evidence="2" id="KW-1185">Reference proteome</keyword>
<protein>
    <submittedName>
        <fullName evidence="1">Uncharacterized protein</fullName>
    </submittedName>
</protein>
<comment type="caution">
    <text evidence="1">The sequence shown here is derived from an EMBL/GenBank/DDBJ whole genome shotgun (WGS) entry which is preliminary data.</text>
</comment>
<dbReference type="Proteomes" id="UP001152320">
    <property type="component" value="Chromosome 21"/>
</dbReference>
<sequence>MPHSPNSWTRNWPGIEEPGIGYRSELKGILDSGLTTNGGHLNLHWPGFGRSKTKLCQLLTMFLQRKSMSLQLLRHG</sequence>
<gene>
    <name evidence="1" type="ORF">HOLleu_38848</name>
</gene>
<evidence type="ECO:0000313" key="2">
    <source>
        <dbReference type="Proteomes" id="UP001152320"/>
    </source>
</evidence>
<name>A0A9Q0YJD0_HOLLE</name>
<reference evidence="1" key="1">
    <citation type="submission" date="2021-10" db="EMBL/GenBank/DDBJ databases">
        <title>Tropical sea cucumber genome reveals ecological adaptation and Cuvierian tubules defense mechanism.</title>
        <authorList>
            <person name="Chen T."/>
        </authorList>
    </citation>
    <scope>NUCLEOTIDE SEQUENCE</scope>
    <source>
        <strain evidence="1">Nanhai2018</strain>
        <tissue evidence="1">Muscle</tissue>
    </source>
</reference>
<evidence type="ECO:0000313" key="1">
    <source>
        <dbReference type="EMBL" id="KAJ8021599.1"/>
    </source>
</evidence>
<dbReference type="AlphaFoldDB" id="A0A9Q0YJD0"/>
<accession>A0A9Q0YJD0</accession>
<organism evidence="1 2">
    <name type="scientific">Holothuria leucospilota</name>
    <name type="common">Black long sea cucumber</name>
    <name type="synonym">Mertensiothuria leucospilota</name>
    <dbReference type="NCBI Taxonomy" id="206669"/>
    <lineage>
        <taxon>Eukaryota</taxon>
        <taxon>Metazoa</taxon>
        <taxon>Echinodermata</taxon>
        <taxon>Eleutherozoa</taxon>
        <taxon>Echinozoa</taxon>
        <taxon>Holothuroidea</taxon>
        <taxon>Aspidochirotacea</taxon>
        <taxon>Aspidochirotida</taxon>
        <taxon>Holothuriidae</taxon>
        <taxon>Holothuria</taxon>
    </lineage>
</organism>